<dbReference type="InterPro" id="IPR019587">
    <property type="entry name" value="Polyketide_cyclase/dehydratase"/>
</dbReference>
<organism evidence="2 3">
    <name type="scientific">Agaribacter marinus</name>
    <dbReference type="NCBI Taxonomy" id="1431249"/>
    <lineage>
        <taxon>Bacteria</taxon>
        <taxon>Pseudomonadati</taxon>
        <taxon>Pseudomonadota</taxon>
        <taxon>Gammaproteobacteria</taxon>
        <taxon>Alteromonadales</taxon>
        <taxon>Alteromonadaceae</taxon>
        <taxon>Agaribacter</taxon>
    </lineage>
</organism>
<dbReference type="RefSeq" id="WP_284219105.1">
    <property type="nucleotide sequence ID" value="NZ_BSOT01000012.1"/>
</dbReference>
<dbReference type="PANTHER" id="PTHR39332">
    <property type="entry name" value="BLL4707 PROTEIN"/>
    <property type="match status" value="1"/>
</dbReference>
<evidence type="ECO:0000313" key="3">
    <source>
        <dbReference type="Proteomes" id="UP001156601"/>
    </source>
</evidence>
<proteinExistence type="predicted"/>
<keyword evidence="3" id="KW-1185">Reference proteome</keyword>
<dbReference type="CDD" id="cd07821">
    <property type="entry name" value="PYR_PYL_RCAR_like"/>
    <property type="match status" value="1"/>
</dbReference>
<evidence type="ECO:0008006" key="4">
    <source>
        <dbReference type="Google" id="ProtNLM"/>
    </source>
</evidence>
<gene>
    <name evidence="2" type="ORF">GCM10007852_36000</name>
</gene>
<protein>
    <recommendedName>
        <fullName evidence="4">Polyketide cyclase / dehydrase and lipid transport</fullName>
    </recommendedName>
</protein>
<dbReference type="Proteomes" id="UP001156601">
    <property type="component" value="Unassembled WGS sequence"/>
</dbReference>
<dbReference type="SUPFAM" id="SSF55961">
    <property type="entry name" value="Bet v1-like"/>
    <property type="match status" value="1"/>
</dbReference>
<dbReference type="EMBL" id="BSOT01000012">
    <property type="protein sequence ID" value="GLR72692.1"/>
    <property type="molecule type" value="Genomic_DNA"/>
</dbReference>
<evidence type="ECO:0000256" key="1">
    <source>
        <dbReference type="SAM" id="SignalP"/>
    </source>
</evidence>
<feature type="chain" id="PRO_5041398409" description="Polyketide cyclase / dehydrase and lipid transport" evidence="1">
    <location>
        <begin position="25"/>
        <end position="191"/>
    </location>
</feature>
<keyword evidence="1" id="KW-0732">Signal</keyword>
<dbReference type="Gene3D" id="3.30.530.20">
    <property type="match status" value="1"/>
</dbReference>
<name>A0AA37WJV8_9ALTE</name>
<comment type="caution">
    <text evidence="2">The sequence shown here is derived from an EMBL/GenBank/DDBJ whole genome shotgun (WGS) entry which is preliminary data.</text>
</comment>
<reference evidence="2" key="2">
    <citation type="submission" date="2023-01" db="EMBL/GenBank/DDBJ databases">
        <title>Draft genome sequence of Agaribacter marinus strain NBRC 110023.</title>
        <authorList>
            <person name="Sun Q."/>
            <person name="Mori K."/>
        </authorList>
    </citation>
    <scope>NUCLEOTIDE SEQUENCE</scope>
    <source>
        <strain evidence="2">NBRC 110023</strain>
    </source>
</reference>
<evidence type="ECO:0000313" key="2">
    <source>
        <dbReference type="EMBL" id="GLR72692.1"/>
    </source>
</evidence>
<dbReference type="Pfam" id="PF10604">
    <property type="entry name" value="Polyketide_cyc2"/>
    <property type="match status" value="1"/>
</dbReference>
<feature type="signal peptide" evidence="1">
    <location>
        <begin position="1"/>
        <end position="24"/>
    </location>
</feature>
<dbReference type="PANTHER" id="PTHR39332:SF7">
    <property type="entry name" value="SRPBCC FAMILY PROTEIN"/>
    <property type="match status" value="1"/>
</dbReference>
<dbReference type="InterPro" id="IPR023393">
    <property type="entry name" value="START-like_dom_sf"/>
</dbReference>
<sequence>MQKATSIKLVVLTLTTIITTASIAKLSDKQINSENSGRSHLVSDNYKVSVRKQINAPAENVWAIVGALDGMEKFMAAYVKHSQIDGLHVGAQRIMVGHNGKTQYEKIETYRPEARTYSYSVEDKANYPLKNLRNHVRVEVLSDNMSMLVWTSTYDEKASHPHPAILQIRMNEMLDTMVTGVKKIVESGSPP</sequence>
<reference evidence="2" key="1">
    <citation type="journal article" date="2014" name="Int. J. Syst. Evol. Microbiol.">
        <title>Complete genome sequence of Corynebacterium casei LMG S-19264T (=DSM 44701T), isolated from a smear-ripened cheese.</title>
        <authorList>
            <consortium name="US DOE Joint Genome Institute (JGI-PGF)"/>
            <person name="Walter F."/>
            <person name="Albersmeier A."/>
            <person name="Kalinowski J."/>
            <person name="Ruckert C."/>
        </authorList>
    </citation>
    <scope>NUCLEOTIDE SEQUENCE</scope>
    <source>
        <strain evidence="2">NBRC 110023</strain>
    </source>
</reference>
<dbReference type="AlphaFoldDB" id="A0AA37WJV8"/>
<accession>A0AA37WJV8</accession>